<gene>
    <name evidence="1" type="ORF">SCHCODRAFT_9645</name>
</gene>
<dbReference type="Proteomes" id="UP000007431">
    <property type="component" value="Unassembled WGS sequence"/>
</dbReference>
<dbReference type="GeneID" id="9585590"/>
<dbReference type="RefSeq" id="XP_003036371.1">
    <property type="nucleotide sequence ID" value="XM_003036325.1"/>
</dbReference>
<dbReference type="HOGENOM" id="CLU_2122479_0_0_1"/>
<protein>
    <submittedName>
        <fullName evidence="1">Expressed protein</fullName>
    </submittedName>
</protein>
<dbReference type="InParanoid" id="D8PMV2"/>
<reference evidence="1 2" key="1">
    <citation type="journal article" date="2010" name="Nat. Biotechnol.">
        <title>Genome sequence of the model mushroom Schizophyllum commune.</title>
        <authorList>
            <person name="Ohm R.A."/>
            <person name="de Jong J.F."/>
            <person name="Lugones L.G."/>
            <person name="Aerts A."/>
            <person name="Kothe E."/>
            <person name="Stajich J.E."/>
            <person name="de Vries R.P."/>
            <person name="Record E."/>
            <person name="Levasseur A."/>
            <person name="Baker S.E."/>
            <person name="Bartholomew K.A."/>
            <person name="Coutinho P.M."/>
            <person name="Erdmann S."/>
            <person name="Fowler T.J."/>
            <person name="Gathman A.C."/>
            <person name="Lombard V."/>
            <person name="Henrissat B."/>
            <person name="Knabe N."/>
            <person name="Kuees U."/>
            <person name="Lilly W.W."/>
            <person name="Lindquist E."/>
            <person name="Lucas S."/>
            <person name="Magnuson J.K."/>
            <person name="Piumi F."/>
            <person name="Raudaskoski M."/>
            <person name="Salamov A."/>
            <person name="Schmutz J."/>
            <person name="Schwarze F.W.M.R."/>
            <person name="vanKuyk P.A."/>
            <person name="Horton J.S."/>
            <person name="Grigoriev I.V."/>
            <person name="Woesten H.A.B."/>
        </authorList>
    </citation>
    <scope>NUCLEOTIDE SEQUENCE [LARGE SCALE GENOMIC DNA]</scope>
    <source>
        <strain evidence="2">H4-8 / FGSC 9210</strain>
    </source>
</reference>
<proteinExistence type="predicted"/>
<dbReference type="KEGG" id="scm:SCHCO_02620691"/>
<name>D8PMV2_SCHCM</name>
<dbReference type="VEuPathDB" id="FungiDB:SCHCODRAFT_02620691"/>
<accession>D8PMV2</accession>
<dbReference type="EMBL" id="GL377302">
    <property type="protein sequence ID" value="EFJ01469.1"/>
    <property type="molecule type" value="Genomic_DNA"/>
</dbReference>
<organism evidence="2">
    <name type="scientific">Schizophyllum commune (strain H4-8 / FGSC 9210)</name>
    <name type="common">Split gill fungus</name>
    <dbReference type="NCBI Taxonomy" id="578458"/>
    <lineage>
        <taxon>Eukaryota</taxon>
        <taxon>Fungi</taxon>
        <taxon>Dikarya</taxon>
        <taxon>Basidiomycota</taxon>
        <taxon>Agaricomycotina</taxon>
        <taxon>Agaricomycetes</taxon>
        <taxon>Agaricomycetidae</taxon>
        <taxon>Agaricales</taxon>
        <taxon>Schizophyllaceae</taxon>
        <taxon>Schizophyllum</taxon>
    </lineage>
</organism>
<evidence type="ECO:0000313" key="2">
    <source>
        <dbReference type="Proteomes" id="UP000007431"/>
    </source>
</evidence>
<sequence>MGVRRLLKQRPIQLAIAQRYSEDLYVWGDNFAPFLVEVHFRGREQHSSGGLDSGRERAAGKSEIAEGRLTIALRLSSAVSSWCRKKSYSASEVNMRSSAWNAYTVGFALFISRM</sequence>
<dbReference type="AlphaFoldDB" id="D8PMV2"/>
<evidence type="ECO:0000313" key="1">
    <source>
        <dbReference type="EMBL" id="EFJ01469.1"/>
    </source>
</evidence>
<keyword evidence="2" id="KW-1185">Reference proteome</keyword>